<name>A0A7Z1AVV3_9PSEU</name>
<keyword evidence="6" id="KW-0479">Metal-binding</keyword>
<gene>
    <name evidence="6" type="primary">nfi</name>
    <name evidence="7" type="ORF">BLA60_34080</name>
</gene>
<evidence type="ECO:0000256" key="1">
    <source>
        <dbReference type="ARBA" id="ARBA00004496"/>
    </source>
</evidence>
<dbReference type="GO" id="GO:0003727">
    <property type="term" value="F:single-stranded RNA binding"/>
    <property type="evidence" value="ECO:0007669"/>
    <property type="project" value="TreeGrafter"/>
</dbReference>
<keyword evidence="4 6" id="KW-0255">Endonuclease</keyword>
<keyword evidence="8" id="KW-1185">Reference proteome</keyword>
<proteinExistence type="inferred from homology"/>
<dbReference type="OrthoDB" id="9790916at2"/>
<dbReference type="GO" id="GO:0016891">
    <property type="term" value="F:RNA endonuclease activity producing 5'-phosphomonoesters, hydrolytic mechanism"/>
    <property type="evidence" value="ECO:0007669"/>
    <property type="project" value="TreeGrafter"/>
</dbReference>
<feature type="site" description="Interaction with target DNA" evidence="6">
    <location>
        <position position="79"/>
    </location>
</feature>
<keyword evidence="6" id="KW-0227">DNA damage</keyword>
<dbReference type="Gene3D" id="3.30.2170.10">
    <property type="entry name" value="archaeoglobus fulgidus dsm 4304 superfamily"/>
    <property type="match status" value="1"/>
</dbReference>
<feature type="binding site" evidence="6">
    <location>
        <position position="109"/>
    </location>
    <ligand>
        <name>Mg(2+)</name>
        <dbReference type="ChEBI" id="CHEBI:18420"/>
    </ligand>
</feature>
<dbReference type="Pfam" id="PF04493">
    <property type="entry name" value="Endonuclease_5"/>
    <property type="match status" value="1"/>
</dbReference>
<evidence type="ECO:0000256" key="6">
    <source>
        <dbReference type="HAMAP-Rule" id="MF_00801"/>
    </source>
</evidence>
<comment type="caution">
    <text evidence="7">The sequence shown here is derived from an EMBL/GenBank/DDBJ whole genome shotgun (WGS) entry which is preliminary data.</text>
</comment>
<dbReference type="EMBL" id="MSIF01000025">
    <property type="protein sequence ID" value="OLF05820.1"/>
    <property type="molecule type" value="Genomic_DNA"/>
</dbReference>
<accession>A0A7Z1AVV3</accession>
<comment type="catalytic activity">
    <reaction evidence="6">
        <text>Endonucleolytic cleavage at apurinic or apyrimidinic sites to products with a 5'-phosphate.</text>
        <dbReference type="EC" id="3.1.21.7"/>
    </reaction>
</comment>
<evidence type="ECO:0000256" key="4">
    <source>
        <dbReference type="ARBA" id="ARBA00022759"/>
    </source>
</evidence>
<dbReference type="RefSeq" id="WP_075137180.1">
    <property type="nucleotide sequence ID" value="NZ_MSIF01000025.1"/>
</dbReference>
<dbReference type="EC" id="3.1.21.7" evidence="6"/>
<keyword evidence="5 6" id="KW-0378">Hydrolase</keyword>
<evidence type="ECO:0000256" key="3">
    <source>
        <dbReference type="ARBA" id="ARBA00022722"/>
    </source>
</evidence>
<keyword evidence="6" id="KW-0460">Magnesium</keyword>
<dbReference type="InterPro" id="IPR007581">
    <property type="entry name" value="Endonuclease-V"/>
</dbReference>
<evidence type="ECO:0000313" key="8">
    <source>
        <dbReference type="Proteomes" id="UP000185696"/>
    </source>
</evidence>
<feature type="binding site" evidence="6">
    <location>
        <position position="41"/>
    </location>
    <ligand>
        <name>Mg(2+)</name>
        <dbReference type="ChEBI" id="CHEBI:18420"/>
    </ligand>
</feature>
<dbReference type="PANTHER" id="PTHR28511:SF1">
    <property type="entry name" value="ENDONUCLEASE V"/>
    <property type="match status" value="1"/>
</dbReference>
<dbReference type="HAMAP" id="MF_00801">
    <property type="entry name" value="Endonuclease_5"/>
    <property type="match status" value="1"/>
</dbReference>
<dbReference type="GO" id="GO:0043737">
    <property type="term" value="F:deoxyribonuclease V activity"/>
    <property type="evidence" value="ECO:0007669"/>
    <property type="project" value="UniProtKB-UniRule"/>
</dbReference>
<dbReference type="CDD" id="cd06559">
    <property type="entry name" value="Endonuclease_V"/>
    <property type="match status" value="1"/>
</dbReference>
<dbReference type="GO" id="GO:0005737">
    <property type="term" value="C:cytoplasm"/>
    <property type="evidence" value="ECO:0007669"/>
    <property type="project" value="UniProtKB-SubCell"/>
</dbReference>
<reference evidence="7 8" key="1">
    <citation type="submission" date="2016-12" db="EMBL/GenBank/DDBJ databases">
        <title>The draft genome sequence of Actinophytocola xinjiangensis.</title>
        <authorList>
            <person name="Wang W."/>
            <person name="Yuan L."/>
        </authorList>
    </citation>
    <scope>NUCLEOTIDE SEQUENCE [LARGE SCALE GENOMIC DNA]</scope>
    <source>
        <strain evidence="7 8">CGMCC 4.4663</strain>
    </source>
</reference>
<keyword evidence="2 6" id="KW-0963">Cytoplasm</keyword>
<dbReference type="GO" id="GO:0006281">
    <property type="term" value="P:DNA repair"/>
    <property type="evidence" value="ECO:0007669"/>
    <property type="project" value="UniProtKB-UniRule"/>
</dbReference>
<evidence type="ECO:0000256" key="5">
    <source>
        <dbReference type="ARBA" id="ARBA00022801"/>
    </source>
</evidence>
<comment type="cofactor">
    <cofactor evidence="6">
        <name>Mg(2+)</name>
        <dbReference type="ChEBI" id="CHEBI:18420"/>
    </cofactor>
</comment>
<keyword evidence="6" id="KW-0234">DNA repair</keyword>
<dbReference type="PANTHER" id="PTHR28511">
    <property type="entry name" value="ENDONUCLEASE V"/>
    <property type="match status" value="1"/>
</dbReference>
<comment type="similarity">
    <text evidence="6">Belongs to the endonuclease V family.</text>
</comment>
<dbReference type="AlphaFoldDB" id="A0A7Z1AVV3"/>
<dbReference type="Proteomes" id="UP000185696">
    <property type="component" value="Unassembled WGS sequence"/>
</dbReference>
<evidence type="ECO:0000256" key="2">
    <source>
        <dbReference type="ARBA" id="ARBA00022490"/>
    </source>
</evidence>
<comment type="function">
    <text evidence="6">DNA repair enzyme involved in the repair of deaminated bases. Selectively cleaves double-stranded DNA at the second phosphodiester bond 3' to a deoxyinosine leaving behind the intact lesion on the nicked DNA.</text>
</comment>
<dbReference type="GO" id="GO:0000287">
    <property type="term" value="F:magnesium ion binding"/>
    <property type="evidence" value="ECO:0007669"/>
    <property type="project" value="UniProtKB-UniRule"/>
</dbReference>
<protein>
    <recommendedName>
        <fullName evidence="6">Endonuclease V</fullName>
        <ecNumber evidence="6">3.1.21.7</ecNumber>
    </recommendedName>
    <alternativeName>
        <fullName evidence="6">Deoxyinosine 3'endonuclease</fullName>
    </alternativeName>
    <alternativeName>
        <fullName evidence="6">Deoxyribonuclease V</fullName>
        <shortName evidence="6">DNase V</shortName>
    </alternativeName>
</protein>
<evidence type="ECO:0000313" key="7">
    <source>
        <dbReference type="EMBL" id="OLF05820.1"/>
    </source>
</evidence>
<organism evidence="7 8">
    <name type="scientific">Actinophytocola xinjiangensis</name>
    <dbReference type="NCBI Taxonomy" id="485602"/>
    <lineage>
        <taxon>Bacteria</taxon>
        <taxon>Bacillati</taxon>
        <taxon>Actinomycetota</taxon>
        <taxon>Actinomycetes</taxon>
        <taxon>Pseudonocardiales</taxon>
        <taxon>Pseudonocardiaceae</taxon>
    </lineage>
</organism>
<sequence>MVDLFSAASTEDAVRLQMRLAPLVERVPPPGFAPTTATGLDVAYAEDSTTVAAAVVTVDLASGAEVVSASAVGVSDFPYVPGLFAFRELPTLLAALDRLADPPQLLVADGNGIAHPRRFGLASHLGVVTGLPSIGVAKTPLGRYQPPADDRGATSPLIDGDDEVGVALRTQRGVKPVFVSVGHRIDLPTACRYVLRLARRYRLPETTRLADQLSRRALRSSRDR</sequence>
<keyword evidence="3 6" id="KW-0540">Nuclease</keyword>
<comment type="subcellular location">
    <subcellularLocation>
        <location evidence="1 6">Cytoplasm</location>
    </subcellularLocation>
</comment>